<dbReference type="Gene3D" id="1.10.10.10">
    <property type="entry name" value="Winged helix-like DNA-binding domain superfamily/Winged helix DNA-binding domain"/>
    <property type="match status" value="1"/>
</dbReference>
<dbReference type="Proteomes" id="UP000472277">
    <property type="component" value="Chromosome 7"/>
</dbReference>
<dbReference type="InParanoid" id="A0A673VW62"/>
<evidence type="ECO:0000256" key="1">
    <source>
        <dbReference type="SAM" id="MobiDB-lite"/>
    </source>
</evidence>
<sequence>MLSRAFLTNYLFFSISKCLKVPRSSVQTIVRKYKHHGTTQSPYCSGRRCVLNSGPISTKCPQSSHIHKVSTKLPYPQSVHKAPISTKTVLRELHEMGFHGRAAAHKPKFTMFCRHLTLEQWKRVLWSDESPTDESGFGRCQENATRPNA</sequence>
<evidence type="ECO:0008006" key="4">
    <source>
        <dbReference type="Google" id="ProtNLM"/>
    </source>
</evidence>
<reference evidence="2" key="2">
    <citation type="submission" date="2025-09" db="UniProtKB">
        <authorList>
            <consortium name="Ensembl"/>
        </authorList>
    </citation>
    <scope>IDENTIFICATION</scope>
</reference>
<dbReference type="InterPro" id="IPR036388">
    <property type="entry name" value="WH-like_DNA-bd_sf"/>
</dbReference>
<organism evidence="2 3">
    <name type="scientific">Salmo trutta</name>
    <name type="common">Brown trout</name>
    <dbReference type="NCBI Taxonomy" id="8032"/>
    <lineage>
        <taxon>Eukaryota</taxon>
        <taxon>Metazoa</taxon>
        <taxon>Chordata</taxon>
        <taxon>Craniata</taxon>
        <taxon>Vertebrata</taxon>
        <taxon>Euteleostomi</taxon>
        <taxon>Actinopterygii</taxon>
        <taxon>Neopterygii</taxon>
        <taxon>Teleostei</taxon>
        <taxon>Protacanthopterygii</taxon>
        <taxon>Salmoniformes</taxon>
        <taxon>Salmonidae</taxon>
        <taxon>Salmoninae</taxon>
        <taxon>Salmo</taxon>
    </lineage>
</organism>
<name>A0A673VW62_SALTR</name>
<reference evidence="2" key="1">
    <citation type="submission" date="2025-08" db="UniProtKB">
        <authorList>
            <consortium name="Ensembl"/>
        </authorList>
    </citation>
    <scope>IDENTIFICATION</scope>
</reference>
<proteinExistence type="predicted"/>
<accession>A0A673VW62</accession>
<dbReference type="GeneTree" id="ENSGT01150000288348"/>
<keyword evidence="3" id="KW-1185">Reference proteome</keyword>
<dbReference type="AlphaFoldDB" id="A0A673VW62"/>
<feature type="region of interest" description="Disordered" evidence="1">
    <location>
        <begin position="129"/>
        <end position="149"/>
    </location>
</feature>
<evidence type="ECO:0000313" key="2">
    <source>
        <dbReference type="Ensembl" id="ENSSTUP00000003975.1"/>
    </source>
</evidence>
<protein>
    <recommendedName>
        <fullName evidence="4">Transposase Tc1-like domain-containing protein</fullName>
    </recommendedName>
</protein>
<dbReference type="Ensembl" id="ENSSTUT00000004209.1">
    <property type="protein sequence ID" value="ENSSTUP00000003975.1"/>
    <property type="gene ID" value="ENSSTUG00000001969.1"/>
</dbReference>
<evidence type="ECO:0000313" key="3">
    <source>
        <dbReference type="Proteomes" id="UP000472277"/>
    </source>
</evidence>